<dbReference type="eggNOG" id="KOG1750">
    <property type="taxonomic scope" value="Eukaryota"/>
</dbReference>
<proteinExistence type="inferred from homology"/>
<dbReference type="Proteomes" id="UP000009328">
    <property type="component" value="Unassembled WGS sequence"/>
</dbReference>
<dbReference type="InterPro" id="IPR012340">
    <property type="entry name" value="NA-bd_OB-fold"/>
</dbReference>
<evidence type="ECO:0000313" key="5">
    <source>
        <dbReference type="Proteomes" id="UP000009328"/>
    </source>
</evidence>
<dbReference type="STRING" id="1206466.K0KYB2"/>
<accession>K0KYB2</accession>
<dbReference type="PANTHER" id="PTHR11652">
    <property type="entry name" value="30S RIBOSOMAL PROTEIN S12 FAMILY MEMBER"/>
    <property type="match status" value="1"/>
</dbReference>
<dbReference type="InParanoid" id="K0KYB2"/>
<reference evidence="4 5" key="1">
    <citation type="journal article" date="2012" name="Eukaryot. Cell">
        <title>Draft genome sequence of Wickerhamomyces ciferrii NRRL Y-1031 F-60-10.</title>
        <authorList>
            <person name="Schneider J."/>
            <person name="Andrea H."/>
            <person name="Blom J."/>
            <person name="Jaenicke S."/>
            <person name="Ruckert C."/>
            <person name="Schorsch C."/>
            <person name="Szczepanowski R."/>
            <person name="Farwick M."/>
            <person name="Goesmann A."/>
            <person name="Puhler A."/>
            <person name="Schaffer S."/>
            <person name="Tauch A."/>
            <person name="Kohler T."/>
            <person name="Brinkrolf K."/>
        </authorList>
    </citation>
    <scope>NUCLEOTIDE SEQUENCE [LARGE SCALE GENOMIC DNA]</scope>
    <source>
        <strain evidence="5">ATCC 14091 / BCRC 22168 / CBS 111 / JCM 3599 / NBRC 0793 / NRRL Y-1031 F-60-10</strain>
    </source>
</reference>
<keyword evidence="2 4" id="KW-0689">Ribosomal protein</keyword>
<evidence type="ECO:0000256" key="1">
    <source>
        <dbReference type="ARBA" id="ARBA00005657"/>
    </source>
</evidence>
<evidence type="ECO:0000256" key="3">
    <source>
        <dbReference type="ARBA" id="ARBA00023274"/>
    </source>
</evidence>
<dbReference type="EMBL" id="CAIF01000302">
    <property type="protein sequence ID" value="CCH47067.1"/>
    <property type="molecule type" value="Genomic_DNA"/>
</dbReference>
<comment type="caution">
    <text evidence="4">The sequence shown here is derived from an EMBL/GenBank/DDBJ whole genome shotgun (WGS) entry which is preliminary data.</text>
</comment>
<organism evidence="4 5">
    <name type="scientific">Wickerhamomyces ciferrii (strain ATCC 14091 / BCRC 22168 / CBS 111 / JCM 3599 / NBRC 0793 / NRRL Y-1031 F-60-10)</name>
    <name type="common">Yeast</name>
    <name type="synonym">Pichia ciferrii</name>
    <dbReference type="NCBI Taxonomy" id="1206466"/>
    <lineage>
        <taxon>Eukaryota</taxon>
        <taxon>Fungi</taxon>
        <taxon>Dikarya</taxon>
        <taxon>Ascomycota</taxon>
        <taxon>Saccharomycotina</taxon>
        <taxon>Saccharomycetes</taxon>
        <taxon>Phaffomycetales</taxon>
        <taxon>Wickerhamomycetaceae</taxon>
        <taxon>Wickerhamomyces</taxon>
    </lineage>
</organism>
<evidence type="ECO:0000313" key="4">
    <source>
        <dbReference type="EMBL" id="CCH47067.1"/>
    </source>
</evidence>
<gene>
    <name evidence="4" type="ORF">BN7_6676</name>
</gene>
<dbReference type="InterPro" id="IPR005679">
    <property type="entry name" value="Ribosomal_uS12_bac"/>
</dbReference>
<dbReference type="GO" id="GO:0006412">
    <property type="term" value="P:translation"/>
    <property type="evidence" value="ECO:0007669"/>
    <property type="project" value="InterPro"/>
</dbReference>
<evidence type="ECO:0000256" key="2">
    <source>
        <dbReference type="ARBA" id="ARBA00022980"/>
    </source>
</evidence>
<dbReference type="InterPro" id="IPR006032">
    <property type="entry name" value="Ribosomal_uS12"/>
</dbReference>
<dbReference type="Gene3D" id="2.40.50.140">
    <property type="entry name" value="Nucleic acid-binding proteins"/>
    <property type="match status" value="1"/>
</dbReference>
<dbReference type="SUPFAM" id="SSF50249">
    <property type="entry name" value="Nucleic acid-binding proteins"/>
    <property type="match status" value="1"/>
</dbReference>
<dbReference type="AlphaFoldDB" id="K0KYB2"/>
<dbReference type="HOGENOM" id="CLU_104295_0_1_1"/>
<dbReference type="FunCoup" id="K0KYB2">
    <property type="interactions" value="391"/>
</dbReference>
<keyword evidence="3" id="KW-0687">Ribonucleoprotein</keyword>
<dbReference type="GO" id="GO:0003735">
    <property type="term" value="F:structural constituent of ribosome"/>
    <property type="evidence" value="ECO:0007669"/>
    <property type="project" value="InterPro"/>
</dbReference>
<keyword evidence="5" id="KW-1185">Reference proteome</keyword>
<dbReference type="NCBIfam" id="TIGR00981">
    <property type="entry name" value="rpsL_bact"/>
    <property type="match status" value="1"/>
</dbReference>
<protein>
    <submittedName>
        <fullName evidence="4">30S ribosomal protein S12</fullName>
    </submittedName>
</protein>
<comment type="similarity">
    <text evidence="1">Belongs to the universal ribosomal protein uS12 family.</text>
</comment>
<sequence length="191" mass="21044">MTVLNFMFKSLVGSGATTQLFRQNVGAGAKLASSNTSISSIFQFQNRFNPIKINNRMATINQIRKGAVKPPKKKLNKAPNLDQCPIKKGVVLRVMVLKPKKPNSALRKACRVRLSNGDVVSAYIPGEGHNAQEHSVVYVRGGRCQDVPGIKYHCIRGAMDLSGVANRTTSRSRYGVKKTCKSRINVNNRFV</sequence>
<dbReference type="FunFam" id="2.40.50.140:FF:000099">
    <property type="entry name" value="Ribosomal protein S12, mitochondrial"/>
    <property type="match status" value="1"/>
</dbReference>
<dbReference type="GO" id="GO:0015935">
    <property type="term" value="C:small ribosomal subunit"/>
    <property type="evidence" value="ECO:0007669"/>
    <property type="project" value="InterPro"/>
</dbReference>
<name>K0KYB2_WICCF</name>
<dbReference type="PRINTS" id="PR01034">
    <property type="entry name" value="RIBOSOMALS12"/>
</dbReference>
<dbReference type="Pfam" id="PF00164">
    <property type="entry name" value="Ribosom_S12_S23"/>
    <property type="match status" value="1"/>
</dbReference>
<dbReference type="PROSITE" id="PS00055">
    <property type="entry name" value="RIBOSOMAL_S12"/>
    <property type="match status" value="1"/>
</dbReference>
<dbReference type="CDD" id="cd03368">
    <property type="entry name" value="Ribosomal_S12"/>
    <property type="match status" value="1"/>
</dbReference>